<dbReference type="InterPro" id="IPR035986">
    <property type="entry name" value="PKD_dom_sf"/>
</dbReference>
<evidence type="ECO:0000313" key="2">
    <source>
        <dbReference type="EMBL" id="MFD2920224.1"/>
    </source>
</evidence>
<dbReference type="Proteomes" id="UP001597511">
    <property type="component" value="Unassembled WGS sequence"/>
</dbReference>
<dbReference type="InterPro" id="IPR057708">
    <property type="entry name" value="DUF7948"/>
</dbReference>
<dbReference type="Pfam" id="PF18911">
    <property type="entry name" value="PKD_4"/>
    <property type="match status" value="3"/>
</dbReference>
<keyword evidence="3" id="KW-1185">Reference proteome</keyword>
<dbReference type="CDD" id="cd00146">
    <property type="entry name" value="PKD"/>
    <property type="match status" value="3"/>
</dbReference>
<evidence type="ECO:0000259" key="1">
    <source>
        <dbReference type="PROSITE" id="PS50093"/>
    </source>
</evidence>
<dbReference type="RefSeq" id="WP_386098240.1">
    <property type="nucleotide sequence ID" value="NZ_JBHUOZ010000003.1"/>
</dbReference>
<reference evidence="3" key="1">
    <citation type="journal article" date="2019" name="Int. J. Syst. Evol. Microbiol.">
        <title>The Global Catalogue of Microorganisms (GCM) 10K type strain sequencing project: providing services to taxonomists for standard genome sequencing and annotation.</title>
        <authorList>
            <consortium name="The Broad Institute Genomics Platform"/>
            <consortium name="The Broad Institute Genome Sequencing Center for Infectious Disease"/>
            <person name="Wu L."/>
            <person name="Ma J."/>
        </authorList>
    </citation>
    <scope>NUCLEOTIDE SEQUENCE [LARGE SCALE GENOMIC DNA]</scope>
    <source>
        <strain evidence="3">KCTC 23299</strain>
    </source>
</reference>
<proteinExistence type="predicted"/>
<dbReference type="Pfam" id="PF06739">
    <property type="entry name" value="SBBP"/>
    <property type="match status" value="1"/>
</dbReference>
<dbReference type="Pfam" id="PF25778">
    <property type="entry name" value="DUF7948"/>
    <property type="match status" value="1"/>
</dbReference>
<comment type="caution">
    <text evidence="2">The sequence shown here is derived from an EMBL/GenBank/DDBJ whole genome shotgun (WGS) entry which is preliminary data.</text>
</comment>
<feature type="domain" description="PKD" evidence="1">
    <location>
        <begin position="805"/>
        <end position="874"/>
    </location>
</feature>
<dbReference type="InterPro" id="IPR013783">
    <property type="entry name" value="Ig-like_fold"/>
</dbReference>
<dbReference type="InterPro" id="IPR052918">
    <property type="entry name" value="Motility_Chemotaxis_Reg"/>
</dbReference>
<gene>
    <name evidence="2" type="ORF">ACFS6H_10920</name>
</gene>
<dbReference type="Pfam" id="PF13585">
    <property type="entry name" value="CHU_C"/>
    <property type="match status" value="1"/>
</dbReference>
<dbReference type="InterPro" id="IPR010620">
    <property type="entry name" value="SBBP_repeat"/>
</dbReference>
<feature type="domain" description="PKD" evidence="1">
    <location>
        <begin position="1057"/>
        <end position="1126"/>
    </location>
</feature>
<sequence>MRNLLLVIVSFVLPLLLKAQQEYGMIDFVENKGQWDDRVKFKGDVNFGSFFIRNGGVTILQNNPEDYKKVMATMHGHEFMGQQAMRMTDKIVMRSHAYNIDFVNANPNLKVVPSKALETHTNYFVGNDPSKWAANCKVYQTIEMKEVYPNVDVRYYTHNNLLKYDIIVKPGGDVKKIALRYDGVDKLSIRNKELVTNTSLGDFVETYPYSYQSDGKQMKEVAVKYVVKNNIVTFDVKNYDPKATLVIDPTLVFCSFSRSTGDNWGFTATYGPDGSFFGGGIVFSAGFPTSSGAFQTTFAGGVSDGGLQGFDIGIIKLNPNGTNRVYATYIGGNGNEQPHSLVVDAAGNLVLAGRSNSNNYPSSINGVIGGGGPARNYDIVVTKLNAAGSGLLGSVRVGGAGDDGVNISTSRSPSSLSRNYGDDGRSEVILDGGGNILVASNTKSANLDFTVGRYQSTLRGSQDALILKFDPNLNNLLFGTYLGGSLNDAAYVLSVGPNGNIYVAGGTESTDLFAGQSTGTVNPTKSNTISGYVAELSPDGNTLIRGTYLNSNATGANTFTQAYGIQFDRNGFAYVMGTTNGAWPLINASAFGSSSQQFIVKLRSDLSAYVYSTTFGSGGTTPNISPTAFLVDRCENVYVSGWGGVMEGYAGVLTGTTNSMPTTANAVTPPGRSGRQTDGSDFYFFVMRRDAVGPEPLYASFYGQNGGFPDHVDGGTSRFDANGIIYQSMCAACGLLAPYPTTVGVWGSTKPGSANCNLGMLKIQLDLAGVGSDVSSAIGGVPNDTAGCFPLEVTFRDQVLNATEYIWNFGDNGAGPIDASDPAYSGFNIGPLPASTGYTQTHTFNTVGTYRVMMIAIDPSSCNIRDTSYINIRVGDLRANLAADIVKLAPCEAFNYRFDNLSTTDPSRPFTDTSFVWDFGDGSPRVIAGLNSLTHAYANPGSYDVKLILRDTAYCNNPDSLTITVRVAANVEAAFDTPPAGCAPYTANFTNTSIGGLTFEWLFDDPASGANNTSTLVNPTHTFNTPGTYRIRLVANDPNTCNLTDTTYFTIVVNELPEALFSFTPVTPQVNTPTVFSNQSSANAVRFVWDFGDGETLETTSRANVSHQYNSTGTFNACLIAITNTGCRDTTCLPVSALIEPALDVPNAFTPNSGDVNSIVKVRGFGIAKMRFIIWNRWGQKVFETNDRNIGWDGRVKGAVQPMDVYAYTLEVEFFDGTKASKKGDITLIR</sequence>
<feature type="domain" description="PKD" evidence="1">
    <location>
        <begin position="898"/>
        <end position="972"/>
    </location>
</feature>
<dbReference type="PANTHER" id="PTHR35580:SF1">
    <property type="entry name" value="PHYTASE-LIKE DOMAIN-CONTAINING PROTEIN"/>
    <property type="match status" value="1"/>
</dbReference>
<dbReference type="Gene3D" id="2.60.40.10">
    <property type="entry name" value="Immunoglobulins"/>
    <property type="match status" value="4"/>
</dbReference>
<dbReference type="SUPFAM" id="SSF49299">
    <property type="entry name" value="PKD domain"/>
    <property type="match status" value="4"/>
</dbReference>
<dbReference type="InterPro" id="IPR026341">
    <property type="entry name" value="T9SS_type_B"/>
</dbReference>
<dbReference type="InterPro" id="IPR022409">
    <property type="entry name" value="PKD/Chitinase_dom"/>
</dbReference>
<dbReference type="InterPro" id="IPR000601">
    <property type="entry name" value="PKD_dom"/>
</dbReference>
<feature type="domain" description="PKD" evidence="1">
    <location>
        <begin position="998"/>
        <end position="1053"/>
    </location>
</feature>
<dbReference type="SMART" id="SM00089">
    <property type="entry name" value="PKD"/>
    <property type="match status" value="4"/>
</dbReference>
<protein>
    <submittedName>
        <fullName evidence="2">PKD domain-containing protein</fullName>
    </submittedName>
</protein>
<evidence type="ECO:0000313" key="3">
    <source>
        <dbReference type="Proteomes" id="UP001597511"/>
    </source>
</evidence>
<dbReference type="PROSITE" id="PS50093">
    <property type="entry name" value="PKD"/>
    <property type="match status" value="4"/>
</dbReference>
<dbReference type="PANTHER" id="PTHR35580">
    <property type="entry name" value="CELL SURFACE GLYCOPROTEIN (S-LAYER PROTEIN)-LIKE PROTEIN"/>
    <property type="match status" value="1"/>
</dbReference>
<dbReference type="NCBIfam" id="TIGR04131">
    <property type="entry name" value="Bac_Flav_CTERM"/>
    <property type="match status" value="1"/>
</dbReference>
<name>A0ABW6A4H9_9BACT</name>
<accession>A0ABW6A4H9</accession>
<organism evidence="2 3">
    <name type="scientific">Terrimonas rubra</name>
    <dbReference type="NCBI Taxonomy" id="1035890"/>
    <lineage>
        <taxon>Bacteria</taxon>
        <taxon>Pseudomonadati</taxon>
        <taxon>Bacteroidota</taxon>
        <taxon>Chitinophagia</taxon>
        <taxon>Chitinophagales</taxon>
        <taxon>Chitinophagaceae</taxon>
        <taxon>Terrimonas</taxon>
    </lineage>
</organism>
<dbReference type="EMBL" id="JBHUOZ010000003">
    <property type="protein sequence ID" value="MFD2920224.1"/>
    <property type="molecule type" value="Genomic_DNA"/>
</dbReference>